<feature type="transmembrane region" description="Helical" evidence="1">
    <location>
        <begin position="153"/>
        <end position="175"/>
    </location>
</feature>
<feature type="transmembrane region" description="Helical" evidence="1">
    <location>
        <begin position="6"/>
        <end position="22"/>
    </location>
</feature>
<evidence type="ECO:0008006" key="3">
    <source>
        <dbReference type="Google" id="ProtNLM"/>
    </source>
</evidence>
<keyword evidence="1" id="KW-1133">Transmembrane helix</keyword>
<feature type="transmembrane region" description="Helical" evidence="1">
    <location>
        <begin position="60"/>
        <end position="80"/>
    </location>
</feature>
<feature type="transmembrane region" description="Helical" evidence="1">
    <location>
        <begin position="92"/>
        <end position="114"/>
    </location>
</feature>
<evidence type="ECO:0000313" key="2">
    <source>
        <dbReference type="EMBL" id="SVA01783.1"/>
    </source>
</evidence>
<protein>
    <recommendedName>
        <fullName evidence="3">DUF819 domain-containing protein</fullName>
    </recommendedName>
</protein>
<feature type="transmembrane region" description="Helical" evidence="1">
    <location>
        <begin position="274"/>
        <end position="293"/>
    </location>
</feature>
<dbReference type="PANTHER" id="PTHR34289">
    <property type="entry name" value="PROTEIN, PUTATIVE (DUF819)-RELATED"/>
    <property type="match status" value="1"/>
</dbReference>
<evidence type="ECO:0000256" key="1">
    <source>
        <dbReference type="SAM" id="Phobius"/>
    </source>
</evidence>
<feature type="transmembrane region" description="Helical" evidence="1">
    <location>
        <begin position="34"/>
        <end position="54"/>
    </location>
</feature>
<accession>A0A381SKI9</accession>
<dbReference type="InterPro" id="IPR008537">
    <property type="entry name" value="DUF819"/>
</dbReference>
<gene>
    <name evidence="2" type="ORF">METZ01_LOCUS54637</name>
</gene>
<dbReference type="Pfam" id="PF05684">
    <property type="entry name" value="DUF819"/>
    <property type="match status" value="1"/>
</dbReference>
<feature type="transmembrane region" description="Helical" evidence="1">
    <location>
        <begin position="210"/>
        <end position="229"/>
    </location>
</feature>
<dbReference type="AlphaFoldDB" id="A0A381SKI9"/>
<feature type="transmembrane region" description="Helical" evidence="1">
    <location>
        <begin position="241"/>
        <end position="262"/>
    </location>
</feature>
<feature type="transmembrane region" description="Helical" evidence="1">
    <location>
        <begin position="299"/>
        <end position="321"/>
    </location>
</feature>
<feature type="transmembrane region" description="Helical" evidence="1">
    <location>
        <begin position="328"/>
        <end position="349"/>
    </location>
</feature>
<reference evidence="2" key="1">
    <citation type="submission" date="2018-05" db="EMBL/GenBank/DDBJ databases">
        <authorList>
            <person name="Lanie J.A."/>
            <person name="Ng W.-L."/>
            <person name="Kazmierczak K.M."/>
            <person name="Andrzejewski T.M."/>
            <person name="Davidsen T.M."/>
            <person name="Wayne K.J."/>
            <person name="Tettelin H."/>
            <person name="Glass J.I."/>
            <person name="Rusch D."/>
            <person name="Podicherti R."/>
            <person name="Tsui H.-C.T."/>
            <person name="Winkler M.E."/>
        </authorList>
    </citation>
    <scope>NUCLEOTIDE SEQUENCE</scope>
</reference>
<proteinExistence type="predicted"/>
<dbReference type="PANTHER" id="PTHR34289:SF8">
    <property type="entry name" value="DUF819 DOMAIN-CONTAINING PROTEIN"/>
    <property type="match status" value="1"/>
</dbReference>
<sequence length="390" mass="41804">MIKDPNAIFVYIIFLIGVIYYLRSQPSLTKLFKYMPPVIWVYFLPMISTSIGIIPNDSVLYGWTTRHLLPPALILLLLSSNIRAMTALGPKAIGTMLFGTLGIIIGGSLSLLIFGSLLPEDAWMGLGALSGSWIGGSANMVAVGKSIGTSDDLFGNMIVIDTLVGYGWMGVVIFISGHQDTIDRWNNADTSIIKKLNIQMNTSNNKRPTSFNDLLTIVTVGLVGGYISLKIGEWLPDIGSILTSFGWTIIVVSAIGILLSFTKLSDLENAGASHVGNIFLYILLGTIGAKANIMQVTDLPIYIIVGIVWILFHAIILFIGGRLLRAPMFLIATSSQANIGGVVSAPIVATVYKKSLAPVGLLMGVMGNVIGIYAGLLTAWILSIVGGLYH</sequence>
<keyword evidence="1" id="KW-0472">Membrane</keyword>
<organism evidence="2">
    <name type="scientific">marine metagenome</name>
    <dbReference type="NCBI Taxonomy" id="408172"/>
    <lineage>
        <taxon>unclassified sequences</taxon>
        <taxon>metagenomes</taxon>
        <taxon>ecological metagenomes</taxon>
    </lineage>
</organism>
<feature type="transmembrane region" description="Helical" evidence="1">
    <location>
        <begin position="369"/>
        <end position="389"/>
    </location>
</feature>
<name>A0A381SKI9_9ZZZZ</name>
<keyword evidence="1" id="KW-0812">Transmembrane</keyword>
<dbReference type="EMBL" id="UINC01002938">
    <property type="protein sequence ID" value="SVA01783.1"/>
    <property type="molecule type" value="Genomic_DNA"/>
</dbReference>